<keyword evidence="3" id="KW-1185">Reference proteome</keyword>
<proteinExistence type="predicted"/>
<dbReference type="Proteomes" id="UP000639772">
    <property type="component" value="Chromosome 3"/>
</dbReference>
<evidence type="ECO:0000313" key="3">
    <source>
        <dbReference type="Proteomes" id="UP000636800"/>
    </source>
</evidence>
<dbReference type="Proteomes" id="UP000636800">
    <property type="component" value="Chromosome 3"/>
</dbReference>
<evidence type="ECO:0000313" key="4">
    <source>
        <dbReference type="Proteomes" id="UP000639772"/>
    </source>
</evidence>
<name>A0A835RR56_VANPL</name>
<comment type="caution">
    <text evidence="2">The sequence shown here is derived from an EMBL/GenBank/DDBJ whole genome shotgun (WGS) entry which is preliminary data.</text>
</comment>
<protein>
    <submittedName>
        <fullName evidence="2">Uncharacterized protein</fullName>
    </submittedName>
</protein>
<reference evidence="3 4" key="1">
    <citation type="journal article" date="2020" name="Nat. Food">
        <title>A phased Vanilla planifolia genome enables genetic improvement of flavour and production.</title>
        <authorList>
            <person name="Hasing T."/>
            <person name="Tang H."/>
            <person name="Brym M."/>
            <person name="Khazi F."/>
            <person name="Huang T."/>
            <person name="Chambers A.H."/>
        </authorList>
    </citation>
    <scope>NUCLEOTIDE SEQUENCE [LARGE SCALE GENOMIC DNA]</scope>
    <source>
        <tissue evidence="2">Leaf</tissue>
    </source>
</reference>
<dbReference type="EMBL" id="JADCNM010000003">
    <property type="protein sequence ID" value="KAG0490457.1"/>
    <property type="molecule type" value="Genomic_DNA"/>
</dbReference>
<dbReference type="AlphaFoldDB" id="A0A835RR56"/>
<dbReference type="EMBL" id="JADCNL010000003">
    <property type="protein sequence ID" value="KAG0488714.1"/>
    <property type="molecule type" value="Genomic_DNA"/>
</dbReference>
<gene>
    <name evidence="2" type="ORF">HPP92_007320</name>
    <name evidence="1" type="ORF">HPP92_007525</name>
</gene>
<evidence type="ECO:0000313" key="2">
    <source>
        <dbReference type="EMBL" id="KAG0490457.1"/>
    </source>
</evidence>
<evidence type="ECO:0000313" key="1">
    <source>
        <dbReference type="EMBL" id="KAG0488714.1"/>
    </source>
</evidence>
<organism evidence="2 4">
    <name type="scientific">Vanilla planifolia</name>
    <name type="common">Vanilla</name>
    <dbReference type="NCBI Taxonomy" id="51239"/>
    <lineage>
        <taxon>Eukaryota</taxon>
        <taxon>Viridiplantae</taxon>
        <taxon>Streptophyta</taxon>
        <taxon>Embryophyta</taxon>
        <taxon>Tracheophyta</taxon>
        <taxon>Spermatophyta</taxon>
        <taxon>Magnoliopsida</taxon>
        <taxon>Liliopsida</taxon>
        <taxon>Asparagales</taxon>
        <taxon>Orchidaceae</taxon>
        <taxon>Vanilloideae</taxon>
        <taxon>Vanilleae</taxon>
        <taxon>Vanilla</taxon>
    </lineage>
</organism>
<accession>A0A835RR56</accession>
<sequence>MISKEIIDLVTPVEERVYGRPPCVRVGENEESDPPFLFSLHGAPLKALYLLRSCTRAILRTNQASYLIGSEDDASSVDSGEVLNHNYSSGNEQEYYDLSNNQTKTNIMTQQINLIASRHEGEPWHRQTSCREDAESMCRCAATARALSDYSGRSGKRAVDDRRLLRKPVDGGREASYHRTLVEELAKRSFKTVGSVENIGSRTLTRVLRELLQGSRNYKQQFMTL</sequence>